<feature type="binding site" evidence="9">
    <location>
        <begin position="291"/>
        <end position="292"/>
    </location>
    <ligand>
        <name>cob(II)alamin</name>
        <dbReference type="ChEBI" id="CHEBI:16304"/>
    </ligand>
</feature>
<evidence type="ECO:0000256" key="6">
    <source>
        <dbReference type="ARBA" id="ARBA00023002"/>
    </source>
</evidence>
<feature type="binding site" evidence="9">
    <location>
        <position position="218"/>
    </location>
    <ligand>
        <name>cob(II)alamin</name>
        <dbReference type="ChEBI" id="CHEBI:16304"/>
    </ligand>
</feature>
<keyword evidence="5 9" id="KW-0671">Queuosine biosynthesis</keyword>
<feature type="binding site" evidence="9">
    <location>
        <position position="294"/>
    </location>
    <ligand>
        <name>[4Fe-4S] cluster</name>
        <dbReference type="ChEBI" id="CHEBI:49883"/>
        <label>2</label>
    </ligand>
</feature>
<dbReference type="PANTHER" id="PTHR30002:SF4">
    <property type="entry name" value="EPOXYQUEUOSINE REDUCTASE"/>
    <property type="match status" value="1"/>
</dbReference>
<reference evidence="13" key="1">
    <citation type="journal article" date="2024" name="Algal Res.">
        <title>Biochemical, toxicological and genomic investigation of a high-biomass producing Limnothrix strain isolated from Italian shallow drinking water reservoir.</title>
        <authorList>
            <person name="Simonazzi M."/>
            <person name="Shishido T.K."/>
            <person name="Delbaje E."/>
            <person name="Wahlsten M."/>
            <person name="Fewer D.P."/>
            <person name="Sivonen K."/>
            <person name="Pezzolesi L."/>
            <person name="Pistocchi R."/>
        </authorList>
    </citation>
    <scope>NUCLEOTIDE SEQUENCE [LARGE SCALE GENOMIC DNA]</scope>
    <source>
        <strain evidence="13">LRLZ20PSL1</strain>
    </source>
</reference>
<keyword evidence="1 9" id="KW-0004">4Fe-4S</keyword>
<proteinExistence type="inferred from homology"/>
<dbReference type="InterPro" id="IPR017900">
    <property type="entry name" value="4Fe4S_Fe_S_CS"/>
</dbReference>
<keyword evidence="9" id="KW-0170">Cobalt</keyword>
<dbReference type="EMBL" id="JAZAQF010000094">
    <property type="protein sequence ID" value="MFG3819522.1"/>
    <property type="molecule type" value="Genomic_DNA"/>
</dbReference>
<dbReference type="InterPro" id="IPR004453">
    <property type="entry name" value="QueG"/>
</dbReference>
<dbReference type="PROSITE" id="PS51379">
    <property type="entry name" value="4FE4S_FER_2"/>
    <property type="match status" value="1"/>
</dbReference>
<accession>A0ABW7CEF3</accession>
<feature type="binding site" evidence="9">
    <location>
        <position position="298"/>
    </location>
    <ligand>
        <name>[4Fe-4S] cluster</name>
        <dbReference type="ChEBI" id="CHEBI:49883"/>
        <label>1</label>
    </ligand>
</feature>
<comment type="subunit">
    <text evidence="9">Monomer.</text>
</comment>
<keyword evidence="6 9" id="KW-0560">Oxidoreductase</keyword>
<evidence type="ECO:0000259" key="11">
    <source>
        <dbReference type="PROSITE" id="PS51379"/>
    </source>
</evidence>
<evidence type="ECO:0000313" key="13">
    <source>
        <dbReference type="Proteomes" id="UP001604335"/>
    </source>
</evidence>
<keyword evidence="4 9" id="KW-0479">Metal-binding</keyword>
<comment type="similarity">
    <text evidence="9">Belongs to the QueG family.</text>
</comment>
<feature type="compositionally biased region" description="Polar residues" evidence="10">
    <location>
        <begin position="365"/>
        <end position="375"/>
    </location>
</feature>
<dbReference type="InterPro" id="IPR013542">
    <property type="entry name" value="QueG_DUF1730"/>
</dbReference>
<comment type="subcellular location">
    <subcellularLocation>
        <location evidence="9">Cytoplasm</location>
    </subcellularLocation>
</comment>
<dbReference type="Pfam" id="PF08331">
    <property type="entry name" value="QueG_DUF1730"/>
    <property type="match status" value="1"/>
</dbReference>
<evidence type="ECO:0000256" key="7">
    <source>
        <dbReference type="ARBA" id="ARBA00023004"/>
    </source>
</evidence>
<evidence type="ECO:0000256" key="2">
    <source>
        <dbReference type="ARBA" id="ARBA00022490"/>
    </source>
</evidence>
<name>A0ABW7CEF3_9CYAN</name>
<comment type="catalytic activity">
    <reaction evidence="9">
        <text>epoxyqueuosine(34) in tRNA + AH2 = queuosine(34) in tRNA + A + H2O</text>
        <dbReference type="Rhea" id="RHEA:32159"/>
        <dbReference type="Rhea" id="RHEA-COMP:18571"/>
        <dbReference type="Rhea" id="RHEA-COMP:18582"/>
        <dbReference type="ChEBI" id="CHEBI:13193"/>
        <dbReference type="ChEBI" id="CHEBI:15377"/>
        <dbReference type="ChEBI" id="CHEBI:17499"/>
        <dbReference type="ChEBI" id="CHEBI:194431"/>
        <dbReference type="ChEBI" id="CHEBI:194443"/>
        <dbReference type="EC" id="1.17.99.6"/>
    </reaction>
</comment>
<evidence type="ECO:0000256" key="8">
    <source>
        <dbReference type="ARBA" id="ARBA00023014"/>
    </source>
</evidence>
<gene>
    <name evidence="9 12" type="primary">queG</name>
    <name evidence="12" type="ORF">VPK24_17890</name>
</gene>
<evidence type="ECO:0000256" key="1">
    <source>
        <dbReference type="ARBA" id="ARBA00022485"/>
    </source>
</evidence>
<feature type="binding site" evidence="9">
    <location>
        <position position="240"/>
    </location>
    <ligand>
        <name>[4Fe-4S] cluster</name>
        <dbReference type="ChEBI" id="CHEBI:49883"/>
        <label>1</label>
    </ligand>
</feature>
<dbReference type="HAMAP" id="MF_00916">
    <property type="entry name" value="QueG"/>
    <property type="match status" value="1"/>
</dbReference>
<feature type="binding site" evidence="9">
    <location>
        <position position="204"/>
    </location>
    <ligand>
        <name>cob(II)alamin</name>
        <dbReference type="ChEBI" id="CHEBI:16304"/>
    </ligand>
</feature>
<dbReference type="InterPro" id="IPR017896">
    <property type="entry name" value="4Fe4S_Fe-S-bd"/>
</dbReference>
<feature type="binding site" evidence="9">
    <location>
        <position position="291"/>
    </location>
    <ligand>
        <name>[4Fe-4S] cluster</name>
        <dbReference type="ChEBI" id="CHEBI:49883"/>
        <label>2</label>
    </ligand>
</feature>
<evidence type="ECO:0000256" key="5">
    <source>
        <dbReference type="ARBA" id="ARBA00022785"/>
    </source>
</evidence>
<feature type="active site" description="Proton donor" evidence="9">
    <location>
        <position position="183"/>
    </location>
</feature>
<comment type="caution">
    <text evidence="9">Lacks conserved residue(s) required for the propagation of feature annotation.</text>
</comment>
<dbReference type="PROSITE" id="PS00198">
    <property type="entry name" value="4FE4S_FER_1"/>
    <property type="match status" value="1"/>
</dbReference>
<evidence type="ECO:0000256" key="10">
    <source>
        <dbReference type="SAM" id="MobiDB-lite"/>
    </source>
</evidence>
<feature type="binding site" evidence="9">
    <location>
        <position position="247"/>
    </location>
    <ligand>
        <name>[4Fe-4S] cluster</name>
        <dbReference type="ChEBI" id="CHEBI:49883"/>
        <label>2</label>
    </ligand>
</feature>
<evidence type="ECO:0000256" key="4">
    <source>
        <dbReference type="ARBA" id="ARBA00022723"/>
    </source>
</evidence>
<feature type="domain" description="4Fe-4S ferredoxin-type" evidence="11">
    <location>
        <begin position="228"/>
        <end position="257"/>
    </location>
</feature>
<feature type="binding site" evidence="9">
    <location>
        <position position="263"/>
    </location>
    <ligand>
        <name>[4Fe-4S] cluster</name>
        <dbReference type="ChEBI" id="CHEBI:49883"/>
        <label>2</label>
    </ligand>
</feature>
<keyword evidence="13" id="KW-1185">Reference proteome</keyword>
<organism evidence="12 13">
    <name type="scientific">Limnothrix redekei LRLZ20PSL1</name>
    <dbReference type="NCBI Taxonomy" id="3112953"/>
    <lineage>
        <taxon>Bacteria</taxon>
        <taxon>Bacillati</taxon>
        <taxon>Cyanobacteriota</taxon>
        <taxon>Cyanophyceae</taxon>
        <taxon>Pseudanabaenales</taxon>
        <taxon>Pseudanabaenaceae</taxon>
        <taxon>Limnothrix</taxon>
    </lineage>
</organism>
<sequence length="401" mass="44783">MDTTALEYDPAVGGSSPVAIARRNTYQVKTKALALGFHQVGIAAISSEYPPLPSAVSALQRWLDRGFAAEMKWMAAPKRFDAREFMPEARSVICVALNYYSPEQRPLEQRPLEQRPSNLSFSQAESAIEPAQAQPQLDQPQFGKIARYAWGRDYHRVLETRLKALAQWLVTLDPRAQSRWAVDSSPVQDKAWAQEAGLGWIGKNGNLITRQYGSWVFLGELFTTLELLPDRPHTSHCGTCTRCLEACPTGAIPEPFVVDANRCIAYHTIENRAETLPSEIAENLQGWVAGCDICQDVCPWNQRFAQPTDIEDFRPRSGVVAPRLDQLAQLSDEVWDQAFRGSALRRIKPAMWRRNARASLKSDSDVSLQASSLSPPRSVDLPPDRPIDPSIDPQLDSEPHP</sequence>
<feature type="binding site" evidence="9">
    <location>
        <position position="207"/>
    </location>
    <ligand>
        <name>cob(II)alamin</name>
        <dbReference type="ChEBI" id="CHEBI:16304"/>
    </ligand>
</feature>
<keyword evidence="3 9" id="KW-0819">tRNA processing</keyword>
<comment type="pathway">
    <text evidence="9">tRNA modification; tRNA-queuosine biosynthesis.</text>
</comment>
<evidence type="ECO:0000256" key="3">
    <source>
        <dbReference type="ARBA" id="ARBA00022694"/>
    </source>
</evidence>
<comment type="cofactor">
    <cofactor evidence="9">
        <name>cob(II)alamin</name>
        <dbReference type="ChEBI" id="CHEBI:16304"/>
    </cofactor>
</comment>
<comment type="caution">
    <text evidence="12">The sequence shown here is derived from an EMBL/GenBank/DDBJ whole genome shotgun (WGS) entry which is preliminary data.</text>
</comment>
<keyword evidence="9" id="KW-0846">Cobalamin</keyword>
<dbReference type="Gene3D" id="3.30.70.20">
    <property type="match status" value="1"/>
</dbReference>
<dbReference type="Proteomes" id="UP001604335">
    <property type="component" value="Unassembled WGS sequence"/>
</dbReference>
<evidence type="ECO:0000256" key="9">
    <source>
        <dbReference type="HAMAP-Rule" id="MF_00916"/>
    </source>
</evidence>
<feature type="binding site" evidence="9">
    <location>
        <position position="79"/>
    </location>
    <ligand>
        <name>cob(II)alamin</name>
        <dbReference type="ChEBI" id="CHEBI:16304"/>
    </ligand>
</feature>
<dbReference type="EC" id="1.17.99.6" evidence="9"/>
<keyword evidence="7 9" id="KW-0408">Iron</keyword>
<evidence type="ECO:0000313" key="12">
    <source>
        <dbReference type="EMBL" id="MFG3819522.1"/>
    </source>
</evidence>
<dbReference type="GO" id="GO:0052693">
    <property type="term" value="F:epoxyqueuosine reductase activity"/>
    <property type="evidence" value="ECO:0007669"/>
    <property type="project" value="UniProtKB-EC"/>
</dbReference>
<keyword evidence="2 9" id="KW-0963">Cytoplasm</keyword>
<dbReference type="PANTHER" id="PTHR30002">
    <property type="entry name" value="EPOXYQUEUOSINE REDUCTASE"/>
    <property type="match status" value="1"/>
</dbReference>
<dbReference type="SUPFAM" id="SSF46548">
    <property type="entry name" value="alpha-helical ferredoxin"/>
    <property type="match status" value="1"/>
</dbReference>
<dbReference type="NCBIfam" id="TIGR00276">
    <property type="entry name" value="tRNA epoxyqueuosine(34) reductase QueG"/>
    <property type="match status" value="1"/>
</dbReference>
<protein>
    <recommendedName>
        <fullName evidence="9">Epoxyqueuosine reductase</fullName>
        <ecNumber evidence="9">1.17.99.6</ecNumber>
    </recommendedName>
    <alternativeName>
        <fullName evidence="9">Queuosine biosynthesis protein QueG</fullName>
    </alternativeName>
</protein>
<comment type="cofactor">
    <cofactor evidence="9">
        <name>[4Fe-4S] cluster</name>
        <dbReference type="ChEBI" id="CHEBI:49883"/>
    </cofactor>
    <text evidence="9">Binds 2 [4Fe-4S] clusters per monomer.</text>
</comment>
<feature type="region of interest" description="Disordered" evidence="10">
    <location>
        <begin position="362"/>
        <end position="401"/>
    </location>
</feature>
<feature type="binding site" evidence="9">
    <location>
        <position position="183"/>
    </location>
    <ligand>
        <name>cob(II)alamin</name>
        <dbReference type="ChEBI" id="CHEBI:16304"/>
    </ligand>
</feature>
<feature type="binding site" evidence="9">
    <location>
        <position position="237"/>
    </location>
    <ligand>
        <name>[4Fe-4S] cluster</name>
        <dbReference type="ChEBI" id="CHEBI:49883"/>
        <label>1</label>
    </ligand>
</feature>
<dbReference type="RefSeq" id="WP_393015478.1">
    <property type="nucleotide sequence ID" value="NZ_JAZAQF010000094.1"/>
</dbReference>
<comment type="function">
    <text evidence="9">Catalyzes the conversion of epoxyqueuosine (oQ) to queuosine (Q), which is a hypermodified base found in the wobble positions of tRNA(Asp), tRNA(Asn), tRNA(His) and tRNA(Tyr).</text>
</comment>
<feature type="binding site" evidence="9">
    <location>
        <position position="243"/>
    </location>
    <ligand>
        <name>[4Fe-4S] cluster</name>
        <dbReference type="ChEBI" id="CHEBI:49883"/>
        <label>1</label>
    </ligand>
</feature>
<keyword evidence="8 9" id="KW-0411">Iron-sulfur</keyword>
<dbReference type="Pfam" id="PF13484">
    <property type="entry name" value="Fer4_16"/>
    <property type="match status" value="1"/>
</dbReference>